<comment type="caution">
    <text evidence="1">The sequence shown here is derived from an EMBL/GenBank/DDBJ whole genome shotgun (WGS) entry which is preliminary data.</text>
</comment>
<dbReference type="EMBL" id="LRGB01000359">
    <property type="protein sequence ID" value="KZS19562.1"/>
    <property type="molecule type" value="Genomic_DNA"/>
</dbReference>
<dbReference type="Proteomes" id="UP000076858">
    <property type="component" value="Unassembled WGS sequence"/>
</dbReference>
<gene>
    <name evidence="1" type="ORF">APZ42_013982</name>
</gene>
<name>A0A162QCC6_9CRUS</name>
<sequence length="50" mass="5784">MPYIRSPFVFQAACDCRRIDDRLILASPFEIFTNSWLNLHPGEGNKLNCI</sequence>
<evidence type="ECO:0000313" key="1">
    <source>
        <dbReference type="EMBL" id="KZS19562.1"/>
    </source>
</evidence>
<evidence type="ECO:0000313" key="2">
    <source>
        <dbReference type="Proteomes" id="UP000076858"/>
    </source>
</evidence>
<keyword evidence="2" id="KW-1185">Reference proteome</keyword>
<accession>A0A162QCC6</accession>
<reference evidence="1 2" key="1">
    <citation type="submission" date="2016-03" db="EMBL/GenBank/DDBJ databases">
        <title>EvidentialGene: Evidence-directed Construction of Genes on Genomes.</title>
        <authorList>
            <person name="Gilbert D.G."/>
            <person name="Choi J.-H."/>
            <person name="Mockaitis K."/>
            <person name="Colbourne J."/>
            <person name="Pfrender M."/>
        </authorList>
    </citation>
    <scope>NUCLEOTIDE SEQUENCE [LARGE SCALE GENOMIC DNA]</scope>
    <source>
        <strain evidence="1 2">Xinb3</strain>
        <tissue evidence="1">Complete organism</tissue>
    </source>
</reference>
<organism evidence="1 2">
    <name type="scientific">Daphnia magna</name>
    <dbReference type="NCBI Taxonomy" id="35525"/>
    <lineage>
        <taxon>Eukaryota</taxon>
        <taxon>Metazoa</taxon>
        <taxon>Ecdysozoa</taxon>
        <taxon>Arthropoda</taxon>
        <taxon>Crustacea</taxon>
        <taxon>Branchiopoda</taxon>
        <taxon>Diplostraca</taxon>
        <taxon>Cladocera</taxon>
        <taxon>Anomopoda</taxon>
        <taxon>Daphniidae</taxon>
        <taxon>Daphnia</taxon>
    </lineage>
</organism>
<proteinExistence type="predicted"/>
<dbReference type="AlphaFoldDB" id="A0A162QCC6"/>
<protein>
    <submittedName>
        <fullName evidence="1">Uncharacterized protein</fullName>
    </submittedName>
</protein>